<keyword evidence="4" id="KW-1185">Reference proteome</keyword>
<dbReference type="InterPro" id="IPR036047">
    <property type="entry name" value="F-box-like_dom_sf"/>
</dbReference>
<protein>
    <recommendedName>
        <fullName evidence="2">F-box domain-containing protein</fullName>
    </recommendedName>
</protein>
<dbReference type="AlphaFoldDB" id="A0A4U0TQB3"/>
<evidence type="ECO:0000313" key="3">
    <source>
        <dbReference type="EMBL" id="TKA24254.1"/>
    </source>
</evidence>
<dbReference type="Pfam" id="PF00646">
    <property type="entry name" value="F-box"/>
    <property type="match status" value="1"/>
</dbReference>
<comment type="caution">
    <text evidence="3">The sequence shown here is derived from an EMBL/GenBank/DDBJ whole genome shotgun (WGS) entry which is preliminary data.</text>
</comment>
<organism evidence="3 4">
    <name type="scientific">Salinomyces thailandicus</name>
    <dbReference type="NCBI Taxonomy" id="706561"/>
    <lineage>
        <taxon>Eukaryota</taxon>
        <taxon>Fungi</taxon>
        <taxon>Dikarya</taxon>
        <taxon>Ascomycota</taxon>
        <taxon>Pezizomycotina</taxon>
        <taxon>Dothideomycetes</taxon>
        <taxon>Dothideomycetidae</taxon>
        <taxon>Mycosphaerellales</taxon>
        <taxon>Teratosphaeriaceae</taxon>
        <taxon>Salinomyces</taxon>
    </lineage>
</organism>
<feature type="region of interest" description="Disordered" evidence="1">
    <location>
        <begin position="1"/>
        <end position="32"/>
    </location>
</feature>
<dbReference type="InterPro" id="IPR001810">
    <property type="entry name" value="F-box_dom"/>
</dbReference>
<dbReference type="Proteomes" id="UP000308549">
    <property type="component" value="Unassembled WGS sequence"/>
</dbReference>
<sequence length="406" mass="47093">MSLTRPEQVHAGLSLEDPPEPPPAAVTAPLSGPIEEYTVVHTGKPRGKPKKTIVEDQDEPLIDHTVALAKNSKKTKRLLKQQQKRQQKASSRVRNFLELPAELLQEILGHLLPTDVFRISQLNHATNDFIRQNEVAIAKDIMDRRYWVLRKCLPLPVPFHEVDETSKAALLNPSWQEKMNINRKPYQHIKPTDPQNVCSCPSCLLAWNNLNVVLDFSFFQWHLNHREPIPMIPRGTTPEWNVELIEAHARVIDKAMRSPLSYAAVLQTHLNSTTGTLLRQVRFPPKKQPIHRHNKLVAPLPAKTVHPIRLYHVTEKDAVEEDDKFLERDGKPSYEFPFHRDNYYSLLAYVPNRKWSKEEQRWMYYAQGSHERDLTWVRERFTPVDPPKSVEEDLSVRHLSQGWLTV</sequence>
<gene>
    <name evidence="3" type="ORF">B0A50_06018</name>
</gene>
<proteinExistence type="predicted"/>
<evidence type="ECO:0000256" key="1">
    <source>
        <dbReference type="SAM" id="MobiDB-lite"/>
    </source>
</evidence>
<evidence type="ECO:0000259" key="2">
    <source>
        <dbReference type="PROSITE" id="PS50181"/>
    </source>
</evidence>
<accession>A0A4U0TQB3</accession>
<dbReference type="OrthoDB" id="3642468at2759"/>
<reference evidence="3 4" key="1">
    <citation type="submission" date="2017-03" db="EMBL/GenBank/DDBJ databases">
        <title>Genomes of endolithic fungi from Antarctica.</title>
        <authorList>
            <person name="Coleine C."/>
            <person name="Masonjones S."/>
            <person name="Stajich J.E."/>
        </authorList>
    </citation>
    <scope>NUCLEOTIDE SEQUENCE [LARGE SCALE GENOMIC DNA]</scope>
    <source>
        <strain evidence="3 4">CCFEE 6315</strain>
    </source>
</reference>
<feature type="domain" description="F-box" evidence="2">
    <location>
        <begin position="93"/>
        <end position="141"/>
    </location>
</feature>
<name>A0A4U0TQB3_9PEZI</name>
<evidence type="ECO:0000313" key="4">
    <source>
        <dbReference type="Proteomes" id="UP000308549"/>
    </source>
</evidence>
<dbReference type="CDD" id="cd09917">
    <property type="entry name" value="F-box_SF"/>
    <property type="match status" value="1"/>
</dbReference>
<dbReference type="PROSITE" id="PS50181">
    <property type="entry name" value="FBOX"/>
    <property type="match status" value="1"/>
</dbReference>
<dbReference type="SUPFAM" id="SSF81383">
    <property type="entry name" value="F-box domain"/>
    <property type="match status" value="1"/>
</dbReference>
<dbReference type="EMBL" id="NAJL01000046">
    <property type="protein sequence ID" value="TKA24254.1"/>
    <property type="molecule type" value="Genomic_DNA"/>
</dbReference>